<gene>
    <name evidence="1" type="ORF">A3A93_05545</name>
</gene>
<accession>A0A1F7IZ86</accession>
<comment type="caution">
    <text evidence="1">The sequence shown here is derived from an EMBL/GenBank/DDBJ whole genome shotgun (WGS) entry which is preliminary data.</text>
</comment>
<dbReference type="STRING" id="1802061.A3A93_05545"/>
<reference evidence="1 2" key="1">
    <citation type="journal article" date="2016" name="Nat. Commun.">
        <title>Thousands of microbial genomes shed light on interconnected biogeochemical processes in an aquifer system.</title>
        <authorList>
            <person name="Anantharaman K."/>
            <person name="Brown C.T."/>
            <person name="Hug L.A."/>
            <person name="Sharon I."/>
            <person name="Castelle C.J."/>
            <person name="Probst A.J."/>
            <person name="Thomas B.C."/>
            <person name="Singh A."/>
            <person name="Wilkins M.J."/>
            <person name="Karaoz U."/>
            <person name="Brodie E.L."/>
            <person name="Williams K.H."/>
            <person name="Hubbard S.S."/>
            <person name="Banfield J.F."/>
        </authorList>
    </citation>
    <scope>NUCLEOTIDE SEQUENCE [LARGE SCALE GENOMIC DNA]</scope>
</reference>
<name>A0A1F7IZ86_9BACT</name>
<sequence length="288" mass="31651">MSDIEPTPHNSNHDPNPKLQRILGRLEERTNGHHENPKLILPPRPEILSVTAEDYKPYADVEQAVYDELELEEARRDIWQAAAERAASMRKKGPVHFYDSAFANDVESLSPIDPDRAERNFRNAQKAFLSKWITGADASIRGIPNTSPESVASLLQENHTDGAVFHSMLAPVILPMAAGQLQRMLSESAQDPEALMRFYAALKTGTEGNGGGFVLDPFNIKGKSPDEIRAAFPLPEKGALSARPHDGIFDELPQDRIIFLPFAVAGDQGGLPVTELPASSDVYNPPQT</sequence>
<dbReference type="EMBL" id="MGAL01000012">
    <property type="protein sequence ID" value="OGK48651.1"/>
    <property type="molecule type" value="Genomic_DNA"/>
</dbReference>
<proteinExistence type="predicted"/>
<organism evidence="1 2">
    <name type="scientific">Candidatus Roizmanbacteria bacterium RIFCSPLOWO2_01_FULL_38_12</name>
    <dbReference type="NCBI Taxonomy" id="1802061"/>
    <lineage>
        <taxon>Bacteria</taxon>
        <taxon>Candidatus Roizmaniibacteriota</taxon>
    </lineage>
</organism>
<dbReference type="AlphaFoldDB" id="A0A1F7IZ86"/>
<dbReference type="Proteomes" id="UP000177141">
    <property type="component" value="Unassembled WGS sequence"/>
</dbReference>
<evidence type="ECO:0000313" key="2">
    <source>
        <dbReference type="Proteomes" id="UP000177141"/>
    </source>
</evidence>
<evidence type="ECO:0000313" key="1">
    <source>
        <dbReference type="EMBL" id="OGK48651.1"/>
    </source>
</evidence>
<protein>
    <submittedName>
        <fullName evidence="1">Uncharacterized protein</fullName>
    </submittedName>
</protein>